<name>A0A8J4UFV5_CLAMG</name>
<protein>
    <submittedName>
        <fullName evidence="1">Melanoma inhibitory activity protein 2</fullName>
    </submittedName>
</protein>
<proteinExistence type="predicted"/>
<comment type="caution">
    <text evidence="1">The sequence shown here is derived from an EMBL/GenBank/DDBJ whole genome shotgun (WGS) entry which is preliminary data.</text>
</comment>
<feature type="non-terminal residue" evidence="1">
    <location>
        <position position="63"/>
    </location>
</feature>
<reference evidence="1" key="1">
    <citation type="submission" date="2020-07" db="EMBL/GenBank/DDBJ databases">
        <title>Clarias magur genome sequencing, assembly and annotation.</title>
        <authorList>
            <person name="Kushwaha B."/>
            <person name="Kumar R."/>
            <person name="Das P."/>
            <person name="Joshi C.G."/>
            <person name="Kumar D."/>
            <person name="Nagpure N.S."/>
            <person name="Pandey M."/>
            <person name="Agarwal S."/>
            <person name="Srivastava S."/>
            <person name="Singh M."/>
            <person name="Sahoo L."/>
            <person name="Jayasankar P."/>
            <person name="Meher P.K."/>
            <person name="Koringa P.G."/>
            <person name="Iquebal M.A."/>
            <person name="Das S.P."/>
            <person name="Bit A."/>
            <person name="Patnaik S."/>
            <person name="Patel N."/>
            <person name="Shah T.M."/>
            <person name="Hinsu A."/>
            <person name="Jena J.K."/>
        </authorList>
    </citation>
    <scope>NUCLEOTIDE SEQUENCE</scope>
    <source>
        <strain evidence="1">CIFAMagur01</strain>
        <tissue evidence="1">Testis</tissue>
    </source>
</reference>
<dbReference type="EMBL" id="QNUK01000192">
    <property type="protein sequence ID" value="KAF5898659.1"/>
    <property type="molecule type" value="Genomic_DNA"/>
</dbReference>
<accession>A0A8J4UFV5</accession>
<organism evidence="1 2">
    <name type="scientific">Clarias magur</name>
    <name type="common">Asian catfish</name>
    <name type="synonym">Macropteronotus magur</name>
    <dbReference type="NCBI Taxonomy" id="1594786"/>
    <lineage>
        <taxon>Eukaryota</taxon>
        <taxon>Metazoa</taxon>
        <taxon>Chordata</taxon>
        <taxon>Craniata</taxon>
        <taxon>Vertebrata</taxon>
        <taxon>Euteleostomi</taxon>
        <taxon>Actinopterygii</taxon>
        <taxon>Neopterygii</taxon>
        <taxon>Teleostei</taxon>
        <taxon>Ostariophysi</taxon>
        <taxon>Siluriformes</taxon>
        <taxon>Clariidae</taxon>
        <taxon>Clarias</taxon>
    </lineage>
</organism>
<dbReference type="Proteomes" id="UP000727407">
    <property type="component" value="Unassembled WGS sequence"/>
</dbReference>
<keyword evidence="2" id="KW-1185">Reference proteome</keyword>
<dbReference type="AlphaFoldDB" id="A0A8J4UFV5"/>
<sequence>MTRANCRLIQRRSKWFEDAMLLPLPPGFVDAELLSPPPGSAYAMLALPPDLGGNLPPPSDFMD</sequence>
<gene>
    <name evidence="1" type="primary">Ltbp3</name>
    <name evidence="1" type="ORF">DAT39_011631</name>
</gene>
<evidence type="ECO:0000313" key="2">
    <source>
        <dbReference type="Proteomes" id="UP000727407"/>
    </source>
</evidence>
<evidence type="ECO:0000313" key="1">
    <source>
        <dbReference type="EMBL" id="KAF5898659.1"/>
    </source>
</evidence>